<evidence type="ECO:0000313" key="2">
    <source>
        <dbReference type="EMBL" id="MPC61018.1"/>
    </source>
</evidence>
<organism evidence="2 3">
    <name type="scientific">Portunus trituberculatus</name>
    <name type="common">Swimming crab</name>
    <name type="synonym">Neptunus trituberculatus</name>
    <dbReference type="NCBI Taxonomy" id="210409"/>
    <lineage>
        <taxon>Eukaryota</taxon>
        <taxon>Metazoa</taxon>
        <taxon>Ecdysozoa</taxon>
        <taxon>Arthropoda</taxon>
        <taxon>Crustacea</taxon>
        <taxon>Multicrustacea</taxon>
        <taxon>Malacostraca</taxon>
        <taxon>Eumalacostraca</taxon>
        <taxon>Eucarida</taxon>
        <taxon>Decapoda</taxon>
        <taxon>Pleocyemata</taxon>
        <taxon>Brachyura</taxon>
        <taxon>Eubrachyura</taxon>
        <taxon>Portunoidea</taxon>
        <taxon>Portunidae</taxon>
        <taxon>Portuninae</taxon>
        <taxon>Portunus</taxon>
    </lineage>
</organism>
<keyword evidence="3" id="KW-1185">Reference proteome</keyword>
<sequence>MFQWGGALREHSLLNTSALDGSREGGASEGELSALTSKRERQESLTCNGLQSGQVRGAWRAVRACGVNNNTSGWLHRDVMPEIYRRVRERKRMLRNYHHAPTHTHTHTHTPYSVLTCHPSPITLVSHTTPHHTTMLSSTSLVSPTSYTVILLSYTSLILSPYLITFLHTGLLTHTHTHH</sequence>
<comment type="caution">
    <text evidence="2">The sequence shown here is derived from an EMBL/GenBank/DDBJ whole genome shotgun (WGS) entry which is preliminary data.</text>
</comment>
<evidence type="ECO:0000313" key="3">
    <source>
        <dbReference type="Proteomes" id="UP000324222"/>
    </source>
</evidence>
<feature type="region of interest" description="Disordered" evidence="1">
    <location>
        <begin position="18"/>
        <end position="41"/>
    </location>
</feature>
<dbReference type="Proteomes" id="UP000324222">
    <property type="component" value="Unassembled WGS sequence"/>
</dbReference>
<proteinExistence type="predicted"/>
<gene>
    <name evidence="2" type="ORF">E2C01_055080</name>
</gene>
<evidence type="ECO:0000256" key="1">
    <source>
        <dbReference type="SAM" id="MobiDB-lite"/>
    </source>
</evidence>
<protein>
    <submittedName>
        <fullName evidence="2">Uncharacterized protein</fullName>
    </submittedName>
</protein>
<dbReference type="AlphaFoldDB" id="A0A5B7GVM4"/>
<name>A0A5B7GVM4_PORTR</name>
<dbReference type="EMBL" id="VSRR010018143">
    <property type="protein sequence ID" value="MPC61018.1"/>
    <property type="molecule type" value="Genomic_DNA"/>
</dbReference>
<reference evidence="2 3" key="1">
    <citation type="submission" date="2019-05" db="EMBL/GenBank/DDBJ databases">
        <title>Another draft genome of Portunus trituberculatus and its Hox gene families provides insights of decapod evolution.</title>
        <authorList>
            <person name="Jeong J.-H."/>
            <person name="Song I."/>
            <person name="Kim S."/>
            <person name="Choi T."/>
            <person name="Kim D."/>
            <person name="Ryu S."/>
            <person name="Kim W."/>
        </authorList>
    </citation>
    <scope>NUCLEOTIDE SEQUENCE [LARGE SCALE GENOMIC DNA]</scope>
    <source>
        <tissue evidence="2">Muscle</tissue>
    </source>
</reference>
<accession>A0A5B7GVM4</accession>